<dbReference type="Proteomes" id="UP000219565">
    <property type="component" value="Unassembled WGS sequence"/>
</dbReference>
<dbReference type="PANTHER" id="PTHR21310:SF41">
    <property type="entry name" value="3'-PHOSPHOTRANSFERASE, PUTATIVE-RELATED"/>
    <property type="match status" value="1"/>
</dbReference>
<keyword evidence="9" id="KW-0460">Magnesium</keyword>
<dbReference type="InterPro" id="IPR002575">
    <property type="entry name" value="Aminoglycoside_PTrfase"/>
</dbReference>
<dbReference type="CDD" id="cd05150">
    <property type="entry name" value="APH"/>
    <property type="match status" value="1"/>
</dbReference>
<dbReference type="STRING" id="1379680.GCA_001612615_00662"/>
<dbReference type="SUPFAM" id="SSF56112">
    <property type="entry name" value="Protein kinase-like (PK-like)"/>
    <property type="match status" value="1"/>
</dbReference>
<keyword evidence="2 7" id="KW-0808">Transferase</keyword>
<feature type="binding site" evidence="9">
    <location>
        <position position="207"/>
    </location>
    <ligand>
        <name>Mg(2+)</name>
        <dbReference type="ChEBI" id="CHEBI:18420"/>
    </ligand>
</feature>
<evidence type="ECO:0000256" key="8">
    <source>
        <dbReference type="PIRSR" id="PIRSR000706-1"/>
    </source>
</evidence>
<dbReference type="InterPro" id="IPR051678">
    <property type="entry name" value="AGP_Transferase"/>
</dbReference>
<keyword evidence="4 7" id="KW-0418">Kinase</keyword>
<evidence type="ECO:0000256" key="7">
    <source>
        <dbReference type="PIRNR" id="PIRNR000706"/>
    </source>
</evidence>
<evidence type="ECO:0000256" key="2">
    <source>
        <dbReference type="ARBA" id="ARBA00022679"/>
    </source>
</evidence>
<keyword evidence="5 7" id="KW-0067">ATP-binding</keyword>
<protein>
    <submittedName>
        <fullName evidence="11">Streptomycin 3-kinase</fullName>
    </submittedName>
</protein>
<evidence type="ECO:0000259" key="10">
    <source>
        <dbReference type="Pfam" id="PF01636"/>
    </source>
</evidence>
<gene>
    <name evidence="11" type="ORF">SAMN04244553_0360</name>
</gene>
<evidence type="ECO:0000256" key="5">
    <source>
        <dbReference type="ARBA" id="ARBA00022840"/>
    </source>
</evidence>
<feature type="active site" description="Proton acceptor" evidence="8">
    <location>
        <position position="187"/>
    </location>
</feature>
<dbReference type="GO" id="GO:0046677">
    <property type="term" value="P:response to antibiotic"/>
    <property type="evidence" value="ECO:0007669"/>
    <property type="project" value="UniProtKB-KW"/>
</dbReference>
<keyword evidence="9" id="KW-0479">Metal-binding</keyword>
<evidence type="ECO:0000256" key="4">
    <source>
        <dbReference type="ARBA" id="ARBA00022777"/>
    </source>
</evidence>
<accession>A0A285KQG3</accession>
<sequence length="269" mass="29469">MSDALTRFRSVLPADTEWEPVDGGESGAAVFRAADGSRYAKCVAEDSIPDLREECDRVAWFSGGGIPGPHPVLWRQVGDAACLVTTAVHGVPADRVSAEELSTAWASIAEAVRTLHEIPTDTCPFERDVAKMFAKAADVVARGAVNPEFLPEEQLNTPTRVLLARLRAQLDLRIAQEAAEYVVCHGDLCLPNIVLDPDTGSFAGFLDLGRLGVADPYVDIALLLANSRETWPDEHSARDADRRFAERYGIELDADRQRFYLHLDPLTWG</sequence>
<feature type="binding site" evidence="9">
    <location>
        <position position="192"/>
    </location>
    <ligand>
        <name>Mg(2+)</name>
        <dbReference type="ChEBI" id="CHEBI:18420"/>
    </ligand>
</feature>
<dbReference type="GO" id="GO:0016301">
    <property type="term" value="F:kinase activity"/>
    <property type="evidence" value="ECO:0007669"/>
    <property type="project" value="UniProtKB-KW"/>
</dbReference>
<evidence type="ECO:0000313" key="12">
    <source>
        <dbReference type="Proteomes" id="UP000219565"/>
    </source>
</evidence>
<organism evidence="11 12">
    <name type="scientific">Nocardia amikacinitolerans</name>
    <dbReference type="NCBI Taxonomy" id="756689"/>
    <lineage>
        <taxon>Bacteria</taxon>
        <taxon>Bacillati</taxon>
        <taxon>Actinomycetota</taxon>
        <taxon>Actinomycetes</taxon>
        <taxon>Mycobacteriales</taxon>
        <taxon>Nocardiaceae</taxon>
        <taxon>Nocardia</taxon>
    </lineage>
</organism>
<dbReference type="RefSeq" id="WP_097243365.1">
    <property type="nucleotide sequence ID" value="NZ_JAMTCV010000002.1"/>
</dbReference>
<proteinExistence type="inferred from homology"/>
<evidence type="ECO:0000256" key="1">
    <source>
        <dbReference type="ARBA" id="ARBA00006219"/>
    </source>
</evidence>
<keyword evidence="6 7" id="KW-0046">Antibiotic resistance</keyword>
<comment type="similarity">
    <text evidence="1 7">Belongs to the aminoglycoside phosphotransferase family.</text>
</comment>
<evidence type="ECO:0000256" key="6">
    <source>
        <dbReference type="ARBA" id="ARBA00023251"/>
    </source>
</evidence>
<dbReference type="PIRSF" id="PIRSF000706">
    <property type="entry name" value="Kanamycin_kin"/>
    <property type="match status" value="1"/>
</dbReference>
<dbReference type="GO" id="GO:0046872">
    <property type="term" value="F:metal ion binding"/>
    <property type="evidence" value="ECO:0007669"/>
    <property type="project" value="UniProtKB-KW"/>
</dbReference>
<dbReference type="Gene3D" id="3.30.200.20">
    <property type="entry name" value="Phosphorylase Kinase, domain 1"/>
    <property type="match status" value="1"/>
</dbReference>
<dbReference type="GO" id="GO:0005524">
    <property type="term" value="F:ATP binding"/>
    <property type="evidence" value="ECO:0007669"/>
    <property type="project" value="UniProtKB-KW"/>
</dbReference>
<dbReference type="Pfam" id="PF01636">
    <property type="entry name" value="APH"/>
    <property type="match status" value="1"/>
</dbReference>
<dbReference type="InterPro" id="IPR024165">
    <property type="entry name" value="Kan/Strep_kinase"/>
</dbReference>
<dbReference type="GO" id="GO:0016773">
    <property type="term" value="F:phosphotransferase activity, alcohol group as acceptor"/>
    <property type="evidence" value="ECO:0007669"/>
    <property type="project" value="InterPro"/>
</dbReference>
<dbReference type="NCBIfam" id="NF032896">
    <property type="entry name" value="APH_3pp"/>
    <property type="match status" value="1"/>
</dbReference>
<evidence type="ECO:0000256" key="3">
    <source>
        <dbReference type="ARBA" id="ARBA00022741"/>
    </source>
</evidence>
<dbReference type="AlphaFoldDB" id="A0A285KQG3"/>
<dbReference type="InterPro" id="IPR011009">
    <property type="entry name" value="Kinase-like_dom_sf"/>
</dbReference>
<keyword evidence="3 7" id="KW-0547">Nucleotide-binding</keyword>
<evidence type="ECO:0000256" key="9">
    <source>
        <dbReference type="PIRSR" id="PIRSR000706-2"/>
    </source>
</evidence>
<feature type="domain" description="Aminoglycoside phosphotransferase" evidence="10">
    <location>
        <begin position="18"/>
        <end position="244"/>
    </location>
</feature>
<evidence type="ECO:0000313" key="11">
    <source>
        <dbReference type="EMBL" id="SNY74865.1"/>
    </source>
</evidence>
<dbReference type="EMBL" id="OBEG01000001">
    <property type="protein sequence ID" value="SNY74865.1"/>
    <property type="molecule type" value="Genomic_DNA"/>
</dbReference>
<dbReference type="Gene3D" id="3.90.1200.10">
    <property type="match status" value="1"/>
</dbReference>
<name>A0A285KQG3_9NOCA</name>
<reference evidence="11 12" key="1">
    <citation type="submission" date="2017-09" db="EMBL/GenBank/DDBJ databases">
        <authorList>
            <person name="Ehlers B."/>
            <person name="Leendertz F.H."/>
        </authorList>
    </citation>
    <scope>NUCLEOTIDE SEQUENCE [LARGE SCALE GENOMIC DNA]</scope>
    <source>
        <strain evidence="11 12">DSM 45537</strain>
    </source>
</reference>
<keyword evidence="12" id="KW-1185">Reference proteome</keyword>
<dbReference type="OrthoDB" id="3806873at2"/>
<dbReference type="PANTHER" id="PTHR21310">
    <property type="entry name" value="AMINOGLYCOSIDE PHOSPHOTRANSFERASE-RELATED-RELATED"/>
    <property type="match status" value="1"/>
</dbReference>